<dbReference type="EMBL" id="BTSY01000005">
    <property type="protein sequence ID" value="GMT26411.1"/>
    <property type="molecule type" value="Genomic_DNA"/>
</dbReference>
<dbReference type="AlphaFoldDB" id="A0AAV5W3M5"/>
<evidence type="ECO:0000256" key="1">
    <source>
        <dbReference type="SAM" id="MobiDB-lite"/>
    </source>
</evidence>
<dbReference type="InterPro" id="IPR016073">
    <property type="entry name" value="Skp1_comp_POZ"/>
</dbReference>
<protein>
    <recommendedName>
        <fullName evidence="2">SKP1 component POZ domain-containing protein</fullName>
    </recommendedName>
</protein>
<feature type="non-terminal residue" evidence="3">
    <location>
        <position position="1"/>
    </location>
</feature>
<dbReference type="InterPro" id="IPR011333">
    <property type="entry name" value="SKP1/BTB/POZ_sf"/>
</dbReference>
<evidence type="ECO:0000313" key="3">
    <source>
        <dbReference type="EMBL" id="GMT26411.1"/>
    </source>
</evidence>
<dbReference type="Pfam" id="PF03931">
    <property type="entry name" value="Skp1_POZ"/>
    <property type="match status" value="1"/>
</dbReference>
<accession>A0AAV5W3M5</accession>
<dbReference type="SUPFAM" id="SSF54695">
    <property type="entry name" value="POZ domain"/>
    <property type="match status" value="1"/>
</dbReference>
<sequence>LSQTINTLLQVISLDDSENESQDPIPLQNVNSAILKKVMAWCQYHKDDPPMAWTITTNGRGPSTFPAGTR</sequence>
<comment type="caution">
    <text evidence="3">The sequence shown here is derived from an EMBL/GenBank/DDBJ whole genome shotgun (WGS) entry which is preliminary data.</text>
</comment>
<name>A0AAV5W3M5_9BILA</name>
<gene>
    <name evidence="3" type="ORF">PFISCL1PPCAC_17708</name>
</gene>
<evidence type="ECO:0000259" key="2">
    <source>
        <dbReference type="Pfam" id="PF03931"/>
    </source>
</evidence>
<feature type="non-terminal residue" evidence="3">
    <location>
        <position position="70"/>
    </location>
</feature>
<dbReference type="Proteomes" id="UP001432322">
    <property type="component" value="Unassembled WGS sequence"/>
</dbReference>
<organism evidence="3 4">
    <name type="scientific">Pristionchus fissidentatus</name>
    <dbReference type="NCBI Taxonomy" id="1538716"/>
    <lineage>
        <taxon>Eukaryota</taxon>
        <taxon>Metazoa</taxon>
        <taxon>Ecdysozoa</taxon>
        <taxon>Nematoda</taxon>
        <taxon>Chromadorea</taxon>
        <taxon>Rhabditida</taxon>
        <taxon>Rhabditina</taxon>
        <taxon>Diplogasteromorpha</taxon>
        <taxon>Diplogasteroidea</taxon>
        <taxon>Neodiplogasteridae</taxon>
        <taxon>Pristionchus</taxon>
    </lineage>
</organism>
<feature type="region of interest" description="Disordered" evidence="1">
    <location>
        <begin position="51"/>
        <end position="70"/>
    </location>
</feature>
<evidence type="ECO:0000313" key="4">
    <source>
        <dbReference type="Proteomes" id="UP001432322"/>
    </source>
</evidence>
<dbReference type="GO" id="GO:0006511">
    <property type="term" value="P:ubiquitin-dependent protein catabolic process"/>
    <property type="evidence" value="ECO:0007669"/>
    <property type="project" value="InterPro"/>
</dbReference>
<keyword evidence="4" id="KW-1185">Reference proteome</keyword>
<dbReference type="Gene3D" id="3.30.710.10">
    <property type="entry name" value="Potassium Channel Kv1.1, Chain A"/>
    <property type="match status" value="1"/>
</dbReference>
<feature type="domain" description="SKP1 component POZ" evidence="2">
    <location>
        <begin position="14"/>
        <end position="47"/>
    </location>
</feature>
<proteinExistence type="predicted"/>
<reference evidence="3" key="1">
    <citation type="submission" date="2023-10" db="EMBL/GenBank/DDBJ databases">
        <title>Genome assembly of Pristionchus species.</title>
        <authorList>
            <person name="Yoshida K."/>
            <person name="Sommer R.J."/>
        </authorList>
    </citation>
    <scope>NUCLEOTIDE SEQUENCE</scope>
    <source>
        <strain evidence="3">RS5133</strain>
    </source>
</reference>